<evidence type="ECO:0000259" key="2">
    <source>
        <dbReference type="Pfam" id="PF00144"/>
    </source>
</evidence>
<reference evidence="3 4" key="1">
    <citation type="journal article" date="2019" name="Int. J. Syst. Evol. Microbiol.">
        <title>The Global Catalogue of Microorganisms (GCM) 10K type strain sequencing project: providing services to taxonomists for standard genome sequencing and annotation.</title>
        <authorList>
            <consortium name="The Broad Institute Genomics Platform"/>
            <consortium name="The Broad Institute Genome Sequencing Center for Infectious Disease"/>
            <person name="Wu L."/>
            <person name="Ma J."/>
        </authorList>
    </citation>
    <scope>NUCLEOTIDE SEQUENCE [LARGE SCALE GENOMIC DNA]</scope>
    <source>
        <strain evidence="3 4">JCM 13476</strain>
    </source>
</reference>
<evidence type="ECO:0000256" key="1">
    <source>
        <dbReference type="SAM" id="SignalP"/>
    </source>
</evidence>
<dbReference type="InterPro" id="IPR001466">
    <property type="entry name" value="Beta-lactam-related"/>
</dbReference>
<dbReference type="SUPFAM" id="SSF56601">
    <property type="entry name" value="beta-lactamase/transpeptidase-like"/>
    <property type="match status" value="1"/>
</dbReference>
<organism evidence="3 4">
    <name type="scientific">Brevundimonas terrae</name>
    <dbReference type="NCBI Taxonomy" id="363631"/>
    <lineage>
        <taxon>Bacteria</taxon>
        <taxon>Pseudomonadati</taxon>
        <taxon>Pseudomonadota</taxon>
        <taxon>Alphaproteobacteria</taxon>
        <taxon>Caulobacterales</taxon>
        <taxon>Caulobacteraceae</taxon>
        <taxon>Brevundimonas</taxon>
    </lineage>
</organism>
<name>A0ABN0Y7G8_9CAUL</name>
<dbReference type="InterPro" id="IPR012338">
    <property type="entry name" value="Beta-lactam/transpept-like"/>
</dbReference>
<keyword evidence="3" id="KW-0378">Hydrolase</keyword>
<evidence type="ECO:0000313" key="4">
    <source>
        <dbReference type="Proteomes" id="UP001500791"/>
    </source>
</evidence>
<dbReference type="Gene3D" id="3.40.710.10">
    <property type="entry name" value="DD-peptidase/beta-lactamase superfamily"/>
    <property type="match status" value="1"/>
</dbReference>
<evidence type="ECO:0000313" key="3">
    <source>
        <dbReference type="EMBL" id="GAA0385981.1"/>
    </source>
</evidence>
<dbReference type="RefSeq" id="WP_167174030.1">
    <property type="nucleotide sequence ID" value="NZ_BAAAEJ010000003.1"/>
</dbReference>
<feature type="signal peptide" evidence="1">
    <location>
        <begin position="1"/>
        <end position="21"/>
    </location>
</feature>
<dbReference type="EMBL" id="BAAAEJ010000003">
    <property type="protein sequence ID" value="GAA0385981.1"/>
    <property type="molecule type" value="Genomic_DNA"/>
</dbReference>
<feature type="domain" description="Beta-lactamase-related" evidence="2">
    <location>
        <begin position="97"/>
        <end position="373"/>
    </location>
</feature>
<proteinExistence type="predicted"/>
<dbReference type="Proteomes" id="UP001500791">
    <property type="component" value="Unassembled WGS sequence"/>
</dbReference>
<dbReference type="Pfam" id="PF00144">
    <property type="entry name" value="Beta-lactamase"/>
    <property type="match status" value="1"/>
</dbReference>
<keyword evidence="4" id="KW-1185">Reference proteome</keyword>
<comment type="caution">
    <text evidence="3">The sequence shown here is derived from an EMBL/GenBank/DDBJ whole genome shotgun (WGS) entry which is preliminary data.</text>
</comment>
<accession>A0ABN0Y7G8</accession>
<protein>
    <submittedName>
        <fullName evidence="3">Serine hydrolase</fullName>
    </submittedName>
</protein>
<dbReference type="GO" id="GO:0016787">
    <property type="term" value="F:hydrolase activity"/>
    <property type="evidence" value="ECO:0007669"/>
    <property type="project" value="UniProtKB-KW"/>
</dbReference>
<keyword evidence="1" id="KW-0732">Signal</keyword>
<dbReference type="InterPro" id="IPR050789">
    <property type="entry name" value="Diverse_Enzym_Activities"/>
</dbReference>
<dbReference type="PANTHER" id="PTHR43283">
    <property type="entry name" value="BETA-LACTAMASE-RELATED"/>
    <property type="match status" value="1"/>
</dbReference>
<feature type="chain" id="PRO_5047007753" evidence="1">
    <location>
        <begin position="22"/>
        <end position="388"/>
    </location>
</feature>
<gene>
    <name evidence="3" type="ORF">GCM10009093_11090</name>
</gene>
<sequence length="388" mass="42386">MRRLYALIACATLMASVAAPALSQAALAPNTGHDLPKLERASEVLFWSQDEREAGFRAMDSIVPHRVIAAGGTAHALPQGVPLDIDTDRFMLEEKVAGLLVLHDGKVRLERYGLGFTPQGRWTSFSVAKSLTSTLVGAAIRDGFIESLETPIMLYLPELSGSAYDGVTVRQLLTMTSGADWNEDYTDPNADVARFFEPHETGGMDPTLHYMRQLKRVAEPGTRWHYSTGETNLVGVLVSRATSKTLSGYLSEKLWHPYGMEQDAGWMIDAVGQEASGCCVMASLRDWGRVGQFVLDGGKIGDASILPDNWLAQATTKQADYGEAGEGYGFQWWTRDDGRFAAHGIFGQSINIDPERKTVVVILSAWPTATGRSPAREAFLKQVSEALD</sequence>
<dbReference type="PANTHER" id="PTHR43283:SF14">
    <property type="entry name" value="BLL8153 PROTEIN"/>
    <property type="match status" value="1"/>
</dbReference>